<dbReference type="InterPro" id="IPR004176">
    <property type="entry name" value="Clp_R_N"/>
</dbReference>
<keyword evidence="4" id="KW-1185">Reference proteome</keyword>
<evidence type="ECO:0000313" key="3">
    <source>
        <dbReference type="EMBL" id="MBF4761516.1"/>
    </source>
</evidence>
<name>A0A930YAY7_9ACTN</name>
<dbReference type="Pfam" id="PF07362">
    <property type="entry name" value="CcdA"/>
    <property type="match status" value="1"/>
</dbReference>
<dbReference type="AlphaFoldDB" id="A0A930YAY7"/>
<dbReference type="InterPro" id="IPR009956">
    <property type="entry name" value="Post-segregation_anti-tox_CcdA"/>
</dbReference>
<dbReference type="Proteomes" id="UP000640489">
    <property type="component" value="Unassembled WGS sequence"/>
</dbReference>
<reference evidence="3" key="1">
    <citation type="submission" date="2020-11" db="EMBL/GenBank/DDBJ databases">
        <title>Nocardioides sp. nov., isolated from Soil of Cynanchum wilfordii Hemsley rhizosphere.</title>
        <authorList>
            <person name="Lee J.-S."/>
            <person name="Suh M.K."/>
            <person name="Kim J.-S."/>
        </authorList>
    </citation>
    <scope>NUCLEOTIDE SEQUENCE</scope>
    <source>
        <strain evidence="3">KCTC 19275</strain>
    </source>
</reference>
<protein>
    <submittedName>
        <fullName evidence="3">Type II toxin-antitoxin system CcdA family antitoxin</fullName>
    </submittedName>
</protein>
<accession>A0A930YAY7</accession>
<dbReference type="EMBL" id="JADKPN010000001">
    <property type="protein sequence ID" value="MBF4761516.1"/>
    <property type="molecule type" value="Genomic_DNA"/>
</dbReference>
<dbReference type="Pfam" id="PF02861">
    <property type="entry name" value="Clp_N"/>
    <property type="match status" value="1"/>
</dbReference>
<evidence type="ECO:0000259" key="2">
    <source>
        <dbReference type="Pfam" id="PF02861"/>
    </source>
</evidence>
<evidence type="ECO:0000313" key="4">
    <source>
        <dbReference type="Proteomes" id="UP000640489"/>
    </source>
</evidence>
<sequence length="219" mass="22299">MSPKINVYLPDELAAEVKAAGIPVSAVCQQALADAVASSQGADATTPPGEGALTRRAAGMVAAARASASAEPTTVDLVAAMVDSGGLALSVLEAADITPEDLVDELRARAARDGGAGTLDAALALAVEQSEGLGHSYVGTEHFLLALTAGPTRELARRTLADMGLKHEQALRGVVTALSAYSYARESLTFAGISAPIRAALEDIRSRLVRVEAGISPRG</sequence>
<organism evidence="3 4">
    <name type="scientific">Nocardioides islandensis</name>
    <dbReference type="NCBI Taxonomy" id="433663"/>
    <lineage>
        <taxon>Bacteria</taxon>
        <taxon>Bacillati</taxon>
        <taxon>Actinomycetota</taxon>
        <taxon>Actinomycetes</taxon>
        <taxon>Propionibacteriales</taxon>
        <taxon>Nocardioidaceae</taxon>
        <taxon>Nocardioides</taxon>
    </lineage>
</organism>
<dbReference type="Gene3D" id="1.10.1780.10">
    <property type="entry name" value="Clp, N-terminal domain"/>
    <property type="match status" value="1"/>
</dbReference>
<comment type="caution">
    <text evidence="3">The sequence shown here is derived from an EMBL/GenBank/DDBJ whole genome shotgun (WGS) entry which is preliminary data.</text>
</comment>
<feature type="domain" description="Clp R" evidence="2">
    <location>
        <begin position="63"/>
        <end position="150"/>
    </location>
</feature>
<dbReference type="InterPro" id="IPR036628">
    <property type="entry name" value="Clp_N_dom_sf"/>
</dbReference>
<keyword evidence="1" id="KW-1277">Toxin-antitoxin system</keyword>
<dbReference type="SUPFAM" id="SSF81923">
    <property type="entry name" value="Double Clp-N motif"/>
    <property type="match status" value="1"/>
</dbReference>
<dbReference type="RefSeq" id="WP_194705654.1">
    <property type="nucleotide sequence ID" value="NZ_JADKPN010000001.1"/>
</dbReference>
<gene>
    <name evidence="3" type="ORF">ISU07_00120</name>
</gene>
<proteinExistence type="predicted"/>
<evidence type="ECO:0000256" key="1">
    <source>
        <dbReference type="ARBA" id="ARBA00022649"/>
    </source>
</evidence>